<name>A0A7Y6MW45_9BURK</name>
<dbReference type="AlphaFoldDB" id="A0A7Y6MW45"/>
<dbReference type="EMBL" id="JAALDK010000001">
    <property type="protein sequence ID" value="NUX99132.1"/>
    <property type="molecule type" value="Genomic_DNA"/>
</dbReference>
<accession>A0A7Y6MW45</accession>
<sequence>MLWKNPMTVSLTRFSGVFLRARVRAKVHRPYRRDRASVYHNAFYGVRGPENELSMLLQASHGALGRQPQVIALVAEARLRKTGILQEFCRWPNQFEDVRNYWPDTLPGGDGTQHVNRIFKGYL</sequence>
<organism evidence="1 2">
    <name type="scientific">Paraburkholderia youngii</name>
    <dbReference type="NCBI Taxonomy" id="2782701"/>
    <lineage>
        <taxon>Bacteria</taxon>
        <taxon>Pseudomonadati</taxon>
        <taxon>Pseudomonadota</taxon>
        <taxon>Betaproteobacteria</taxon>
        <taxon>Burkholderiales</taxon>
        <taxon>Burkholderiaceae</taxon>
        <taxon>Paraburkholderia</taxon>
    </lineage>
</organism>
<gene>
    <name evidence="1" type="ORF">G5S42_05180</name>
</gene>
<evidence type="ECO:0000313" key="1">
    <source>
        <dbReference type="EMBL" id="NUX99132.1"/>
    </source>
</evidence>
<protein>
    <submittedName>
        <fullName evidence="1">Uncharacterized protein</fullName>
    </submittedName>
</protein>
<dbReference type="Proteomes" id="UP000594380">
    <property type="component" value="Unassembled WGS sequence"/>
</dbReference>
<reference evidence="1 2" key="1">
    <citation type="submission" date="2020-02" db="EMBL/GenBank/DDBJ databases">
        <title>Paraburkholderia simonii sp. nov. and Paraburkholderia youngii sp. nov. Brazilian and Mexican Mimosa-associated rhizobia.</title>
        <authorList>
            <person name="Mavima L."/>
            <person name="Beukes C.W."/>
            <person name="Chan W.Y."/>
            <person name="Palmer M."/>
            <person name="De Meyer S.E."/>
            <person name="James E.K."/>
            <person name="Venter S.N."/>
            <person name="Steenkamp E.T."/>
        </authorList>
    </citation>
    <scope>NUCLEOTIDE SEQUENCE [LARGE SCALE GENOMIC DNA]</scope>
    <source>
        <strain evidence="1 2">JPY169</strain>
    </source>
</reference>
<proteinExistence type="predicted"/>
<evidence type="ECO:0000313" key="2">
    <source>
        <dbReference type="Proteomes" id="UP000594380"/>
    </source>
</evidence>
<dbReference type="GeneID" id="301099735"/>
<comment type="caution">
    <text evidence="1">The sequence shown here is derived from an EMBL/GenBank/DDBJ whole genome shotgun (WGS) entry which is preliminary data.</text>
</comment>
<dbReference type="RefSeq" id="WP_176105820.1">
    <property type="nucleotide sequence ID" value="NZ_JAALDK010000001.1"/>
</dbReference>